<dbReference type="InterPro" id="IPR041498">
    <property type="entry name" value="Big_6"/>
</dbReference>
<gene>
    <name evidence="4" type="ORF">FD37_GL001907</name>
</gene>
<dbReference type="Pfam" id="PF17936">
    <property type="entry name" value="Big_6"/>
    <property type="match status" value="1"/>
</dbReference>
<comment type="caution">
    <text evidence="4">The sequence shown here is derived from an EMBL/GenBank/DDBJ whole genome shotgun (WGS) entry which is preliminary data.</text>
</comment>
<proteinExistence type="predicted"/>
<evidence type="ECO:0000313" key="5">
    <source>
        <dbReference type="Proteomes" id="UP000051835"/>
    </source>
</evidence>
<protein>
    <recommendedName>
        <fullName evidence="3">Bacterial Ig domain-containing protein</fullName>
    </recommendedName>
</protein>
<keyword evidence="1" id="KW-0175">Coiled coil</keyword>
<organism evidence="4 5">
    <name type="scientific">Levilactobacillus spicheri DSM 15429</name>
    <dbReference type="NCBI Taxonomy" id="1423805"/>
    <lineage>
        <taxon>Bacteria</taxon>
        <taxon>Bacillati</taxon>
        <taxon>Bacillota</taxon>
        <taxon>Bacilli</taxon>
        <taxon>Lactobacillales</taxon>
        <taxon>Lactobacillaceae</taxon>
        <taxon>Levilactobacillus</taxon>
    </lineage>
</organism>
<feature type="compositionally biased region" description="Low complexity" evidence="2">
    <location>
        <begin position="115"/>
        <end position="153"/>
    </location>
</feature>
<feature type="domain" description="Bacterial Ig" evidence="3">
    <location>
        <begin position="39"/>
        <end position="84"/>
    </location>
</feature>
<reference evidence="4 5" key="1">
    <citation type="journal article" date="2015" name="Genome Announc.">
        <title>Expanding the biotechnology potential of lactobacilli through comparative genomics of 213 strains and associated genera.</title>
        <authorList>
            <person name="Sun Z."/>
            <person name="Harris H.M."/>
            <person name="McCann A."/>
            <person name="Guo C."/>
            <person name="Argimon S."/>
            <person name="Zhang W."/>
            <person name="Yang X."/>
            <person name="Jeffery I.B."/>
            <person name="Cooney J.C."/>
            <person name="Kagawa T.F."/>
            <person name="Liu W."/>
            <person name="Song Y."/>
            <person name="Salvetti E."/>
            <person name="Wrobel A."/>
            <person name="Rasinkangas P."/>
            <person name="Parkhill J."/>
            <person name="Rea M.C."/>
            <person name="O'Sullivan O."/>
            <person name="Ritari J."/>
            <person name="Douillard F.P."/>
            <person name="Paul Ross R."/>
            <person name="Yang R."/>
            <person name="Briner A.E."/>
            <person name="Felis G.E."/>
            <person name="de Vos W.M."/>
            <person name="Barrangou R."/>
            <person name="Klaenhammer T.R."/>
            <person name="Caufield P.W."/>
            <person name="Cui Y."/>
            <person name="Zhang H."/>
            <person name="O'Toole P.W."/>
        </authorList>
    </citation>
    <scope>NUCLEOTIDE SEQUENCE [LARGE SCALE GENOMIC DNA]</scope>
    <source>
        <strain evidence="4 5">DSM 15429</strain>
    </source>
</reference>
<sequence length="276" mass="29895">MQEYQRALLIVAAGVTIGLMGSAGTANAKQRQVKPLSQVRVTATMVQGRTTKGARVTVLTHANRVLGHAKANQQGRFKVRVHRSVQRVPFKLKVTKKGYLPRTAGYHWTSQPAKPTVTGSSATTGTGHPTMVASPTTGTTTTSTPVASPAPTGNTSTAWITWAQRRVATLKGQLATTEQQLTQERAHRQIVAAELTDVREDLASAKRRAAAFDGQTTVAALDARDEVHWLEVELVARIRRDGDSAKRLQSLQQQRNQLVQTIKGLQQKLKGLATKG</sequence>
<feature type="coiled-coil region" evidence="1">
    <location>
        <begin position="248"/>
        <end position="275"/>
    </location>
</feature>
<dbReference type="EMBL" id="AZFC01000026">
    <property type="protein sequence ID" value="KRL47647.1"/>
    <property type="molecule type" value="Genomic_DNA"/>
</dbReference>
<accession>A0A0R1QSW5</accession>
<feature type="region of interest" description="Disordered" evidence="2">
    <location>
        <begin position="105"/>
        <end position="155"/>
    </location>
</feature>
<evidence type="ECO:0000256" key="1">
    <source>
        <dbReference type="SAM" id="Coils"/>
    </source>
</evidence>
<evidence type="ECO:0000259" key="3">
    <source>
        <dbReference type="Pfam" id="PF17936"/>
    </source>
</evidence>
<evidence type="ECO:0000256" key="2">
    <source>
        <dbReference type="SAM" id="MobiDB-lite"/>
    </source>
</evidence>
<name>A0A0R1QSW5_9LACO</name>
<dbReference type="Proteomes" id="UP000051835">
    <property type="component" value="Unassembled WGS sequence"/>
</dbReference>
<dbReference type="AlphaFoldDB" id="A0A0R1QSW5"/>
<evidence type="ECO:0000313" key="4">
    <source>
        <dbReference type="EMBL" id="KRL47647.1"/>
    </source>
</evidence>
<dbReference type="RefSeq" id="WP_056964659.1">
    <property type="nucleotide sequence ID" value="NZ_AZFC01000026.1"/>
</dbReference>
<dbReference type="PATRIC" id="fig|1423805.4.peg.1957"/>